<reference evidence="1 2" key="1">
    <citation type="submission" date="2019-03" db="EMBL/GenBank/DDBJ databases">
        <title>Above-ground endophytic microbial communities from plants in different locations in the United States.</title>
        <authorList>
            <person name="Frank C."/>
        </authorList>
    </citation>
    <scope>NUCLEOTIDE SEQUENCE [LARGE SCALE GENOMIC DNA]</scope>
    <source>
        <strain evidence="1 2">LP_13_YM</strain>
    </source>
</reference>
<comment type="caution">
    <text evidence="1">The sequence shown here is derived from an EMBL/GenBank/DDBJ whole genome shotgun (WGS) entry which is preliminary data.</text>
</comment>
<proteinExistence type="predicted"/>
<accession>A0A4R3YTS1</accession>
<gene>
    <name evidence="1" type="ORF">EC912_102796</name>
</gene>
<dbReference type="RefSeq" id="WP_132142658.1">
    <property type="nucleotide sequence ID" value="NZ_SMCS01000002.1"/>
</dbReference>
<keyword evidence="2" id="KW-1185">Reference proteome</keyword>
<dbReference type="AlphaFoldDB" id="A0A4R3YTS1"/>
<name>A0A4R3YTS1_9GAMM</name>
<dbReference type="OrthoDB" id="9939924at2"/>
<dbReference type="Proteomes" id="UP000295645">
    <property type="component" value="Unassembled WGS sequence"/>
</dbReference>
<evidence type="ECO:0000313" key="1">
    <source>
        <dbReference type="EMBL" id="TCV96445.1"/>
    </source>
</evidence>
<evidence type="ECO:0000313" key="2">
    <source>
        <dbReference type="Proteomes" id="UP000295645"/>
    </source>
</evidence>
<dbReference type="EMBL" id="SMCS01000002">
    <property type="protein sequence ID" value="TCV96445.1"/>
    <property type="molecule type" value="Genomic_DNA"/>
</dbReference>
<protein>
    <submittedName>
        <fullName evidence="1">Uncharacterized protein</fullName>
    </submittedName>
</protein>
<sequence length="94" mass="10716">MTTGAVERFISLADSVIRELEQVIVNGDDRYPNAAIALKNARDWRDRAARGTLPSSFGPTFGLSKSDLMFGPVEERMYELERLFETRIRPYFEG</sequence>
<organism evidence="1 2">
    <name type="scientific">Luteibacter rhizovicinus</name>
    <dbReference type="NCBI Taxonomy" id="242606"/>
    <lineage>
        <taxon>Bacteria</taxon>
        <taxon>Pseudomonadati</taxon>
        <taxon>Pseudomonadota</taxon>
        <taxon>Gammaproteobacteria</taxon>
        <taxon>Lysobacterales</taxon>
        <taxon>Rhodanobacteraceae</taxon>
        <taxon>Luteibacter</taxon>
    </lineage>
</organism>